<sequence length="255" mass="29849">MLELSYETWLFLHKRVLDSICDFVSKLLDHERVKPKVLIVTGGFSNCPYIVPRLEKLLSEREKSIKMYQPSNPHESVVLGSVKWAINYKSLSSLRAPLTLGWCVDQVWNPGDPDDDHKVSSFDSPTGYIRKRFFNTIIRRDEKFENGEERKEEYTIPRQQKSVEFELYKSEHKHGYNIVTTKANANYSKNLKFTFEIAIILKNDRVQLSYRHPDTGHRGFAQVNFEGDSTGEIHKIGLEFEEDKRKEDEEKKEDT</sequence>
<dbReference type="SUPFAM" id="SSF53067">
    <property type="entry name" value="Actin-like ATPase domain"/>
    <property type="match status" value="1"/>
</dbReference>
<dbReference type="AlphaFoldDB" id="X6LXI0"/>
<keyword evidence="2" id="KW-1185">Reference proteome</keyword>
<accession>X6LXI0</accession>
<name>X6LXI0_RETFI</name>
<dbReference type="PANTHER" id="PTHR14187:SF5">
    <property type="entry name" value="HEAT SHOCK 70 KDA PROTEIN 12A"/>
    <property type="match status" value="1"/>
</dbReference>
<evidence type="ECO:0000313" key="2">
    <source>
        <dbReference type="Proteomes" id="UP000023152"/>
    </source>
</evidence>
<evidence type="ECO:0000313" key="1">
    <source>
        <dbReference type="EMBL" id="ETO05405.1"/>
    </source>
</evidence>
<dbReference type="PANTHER" id="PTHR14187">
    <property type="entry name" value="ALPHA KINASE/ELONGATION FACTOR 2 KINASE"/>
    <property type="match status" value="1"/>
</dbReference>
<comment type="caution">
    <text evidence="1">The sequence shown here is derived from an EMBL/GenBank/DDBJ whole genome shotgun (WGS) entry which is preliminary data.</text>
</comment>
<gene>
    <name evidence="1" type="ORF">RFI_31992</name>
</gene>
<dbReference type="Proteomes" id="UP000023152">
    <property type="component" value="Unassembled WGS sequence"/>
</dbReference>
<dbReference type="EMBL" id="ASPP01028159">
    <property type="protein sequence ID" value="ETO05405.1"/>
    <property type="molecule type" value="Genomic_DNA"/>
</dbReference>
<reference evidence="1 2" key="1">
    <citation type="journal article" date="2013" name="Curr. Biol.">
        <title>The Genome of the Foraminiferan Reticulomyxa filosa.</title>
        <authorList>
            <person name="Glockner G."/>
            <person name="Hulsmann N."/>
            <person name="Schleicher M."/>
            <person name="Noegel A.A."/>
            <person name="Eichinger L."/>
            <person name="Gallinger C."/>
            <person name="Pawlowski J."/>
            <person name="Sierra R."/>
            <person name="Euteneuer U."/>
            <person name="Pillet L."/>
            <person name="Moustafa A."/>
            <person name="Platzer M."/>
            <person name="Groth M."/>
            <person name="Szafranski K."/>
            <person name="Schliwa M."/>
        </authorList>
    </citation>
    <scope>NUCLEOTIDE SEQUENCE [LARGE SCALE GENOMIC DNA]</scope>
</reference>
<proteinExistence type="predicted"/>
<dbReference type="InterPro" id="IPR043129">
    <property type="entry name" value="ATPase_NBD"/>
</dbReference>
<organism evidence="1 2">
    <name type="scientific">Reticulomyxa filosa</name>
    <dbReference type="NCBI Taxonomy" id="46433"/>
    <lineage>
        <taxon>Eukaryota</taxon>
        <taxon>Sar</taxon>
        <taxon>Rhizaria</taxon>
        <taxon>Retaria</taxon>
        <taxon>Foraminifera</taxon>
        <taxon>Monothalamids</taxon>
        <taxon>Reticulomyxidae</taxon>
        <taxon>Reticulomyxa</taxon>
    </lineage>
</organism>
<protein>
    <submittedName>
        <fullName evidence="1">Uncharacterized protein</fullName>
    </submittedName>
</protein>